<proteinExistence type="predicted"/>
<evidence type="ECO:0008006" key="4">
    <source>
        <dbReference type="Google" id="ProtNLM"/>
    </source>
</evidence>
<gene>
    <name evidence="2" type="ORF">MGG_10259</name>
</gene>
<evidence type="ECO:0000313" key="2">
    <source>
        <dbReference type="EMBL" id="KYQ30523.1"/>
    </source>
</evidence>
<dbReference type="EMBL" id="JH165178">
    <property type="protein sequence ID" value="KYQ30523.1"/>
    <property type="molecule type" value="Genomic_DNA"/>
</dbReference>
<dbReference type="KEGG" id="mgr:MGG_10259"/>
<dbReference type="GeneID" id="2681889"/>
<accession>A0A151V4L0</accession>
<keyword evidence="1" id="KW-0732">Signal</keyword>
<keyword evidence="3" id="KW-1185">Reference proteome</keyword>
<evidence type="ECO:0000256" key="1">
    <source>
        <dbReference type="SAM" id="SignalP"/>
    </source>
</evidence>
<sequence length="89" mass="10033">MMQVLKFVQVIGLLAIGTTALPAPAKTAIQQQHNKLQPTLRECQKYCSTAPKVLPRGGDQPGVWSFYCNTCDVYVYTRAEVEDHRHEKN</sequence>
<dbReference type="AlphaFoldDB" id="A0A151V4L0"/>
<dbReference type="OrthoDB" id="10489540at2759"/>
<organism evidence="2 3">
    <name type="scientific">Pyricularia oryzae (strain 70-15 / ATCC MYA-4617 / FGSC 8958)</name>
    <name type="common">Rice blast fungus</name>
    <name type="synonym">Magnaporthe oryzae</name>
    <dbReference type="NCBI Taxonomy" id="242507"/>
    <lineage>
        <taxon>Eukaryota</taxon>
        <taxon>Fungi</taxon>
        <taxon>Dikarya</taxon>
        <taxon>Ascomycota</taxon>
        <taxon>Pezizomycotina</taxon>
        <taxon>Sordariomycetes</taxon>
        <taxon>Sordariomycetidae</taxon>
        <taxon>Magnaporthales</taxon>
        <taxon>Pyriculariaceae</taxon>
        <taxon>Pyricularia</taxon>
    </lineage>
</organism>
<name>A0A151V4L0_PYRO7</name>
<protein>
    <recommendedName>
        <fullName evidence="4">C2H2-type domain-containing protein</fullName>
    </recommendedName>
</protein>
<evidence type="ECO:0000313" key="3">
    <source>
        <dbReference type="Proteomes" id="UP000009058"/>
    </source>
</evidence>
<feature type="chain" id="PRO_5007589972" description="C2H2-type domain-containing protein" evidence="1">
    <location>
        <begin position="21"/>
        <end position="89"/>
    </location>
</feature>
<dbReference type="InParanoid" id="A0A151V4L0"/>
<feature type="signal peptide" evidence="1">
    <location>
        <begin position="1"/>
        <end position="20"/>
    </location>
</feature>
<dbReference type="Proteomes" id="UP000009058">
    <property type="component" value="Unassembled WGS sequence"/>
</dbReference>
<reference evidence="2 3" key="1">
    <citation type="journal article" date="2005" name="Nature">
        <title>The genome sequence of the rice blast fungus Magnaporthe grisea.</title>
        <authorList>
            <person name="Dean R.A."/>
            <person name="Talbot N.J."/>
            <person name="Ebbole D.J."/>
            <person name="Farman M.L."/>
            <person name="Mitchell T.K."/>
            <person name="Orbach M.J."/>
            <person name="Thon M."/>
            <person name="Kulkarni R."/>
            <person name="Xu J.R."/>
            <person name="Pan H."/>
            <person name="Read N.D."/>
            <person name="Lee Y.H."/>
            <person name="Carbone I."/>
            <person name="Brown D."/>
            <person name="Oh Y.Y."/>
            <person name="Donofrio N."/>
            <person name="Jeong J.S."/>
            <person name="Soanes D.M."/>
            <person name="Djonovic S."/>
            <person name="Kolomiets E."/>
            <person name="Rehmeyer C."/>
            <person name="Li W."/>
            <person name="Harding M."/>
            <person name="Kim S."/>
            <person name="Lebrun M.H."/>
            <person name="Bohnert H."/>
            <person name="Coughlan S."/>
            <person name="Butler J."/>
            <person name="Calvo S."/>
            <person name="Ma L.J."/>
            <person name="Nicol R."/>
            <person name="Purcell S."/>
            <person name="Nusbaum C."/>
            <person name="Galagan J.E."/>
            <person name="Birren B.W."/>
        </authorList>
    </citation>
    <scope>NUCLEOTIDE SEQUENCE [LARGE SCALE GENOMIC DNA]</scope>
    <source>
        <strain evidence="3">70-15 / ATCC MYA-4617 / FGSC 8958</strain>
    </source>
</reference>
<dbReference type="RefSeq" id="XP_016846027.1">
    <property type="nucleotide sequence ID" value="XM_016990511.1"/>
</dbReference>
<dbReference type="VEuPathDB" id="FungiDB:MGG_10259"/>